<comment type="caution">
    <text evidence="5">The sequence shown here is derived from an EMBL/GenBank/DDBJ whole genome shotgun (WGS) entry which is preliminary data.</text>
</comment>
<evidence type="ECO:0000256" key="2">
    <source>
        <dbReference type="ARBA" id="ARBA00022630"/>
    </source>
</evidence>
<dbReference type="InterPro" id="IPR002081">
    <property type="entry name" value="Cryptochrome/DNA_photolyase_1"/>
</dbReference>
<keyword evidence="3" id="KW-0274">FAD</keyword>
<accession>A0ABT1X9Q6</accession>
<dbReference type="PANTHER" id="PTHR11455:SF9">
    <property type="entry name" value="CRYPTOCHROME CIRCADIAN CLOCK 5 ISOFORM X1"/>
    <property type="match status" value="1"/>
</dbReference>
<evidence type="ECO:0000256" key="1">
    <source>
        <dbReference type="ARBA" id="ARBA00001974"/>
    </source>
</evidence>
<dbReference type="PANTHER" id="PTHR11455">
    <property type="entry name" value="CRYPTOCHROME"/>
    <property type="match status" value="1"/>
</dbReference>
<gene>
    <name evidence="5" type="ORF">NRP21_22565</name>
</gene>
<name>A0ABT1X9Q6_9PROT</name>
<feature type="domain" description="Cryptochrome/DNA photolyase FAD-binding" evidence="4">
    <location>
        <begin position="76"/>
        <end position="206"/>
    </location>
</feature>
<dbReference type="InterPro" id="IPR036134">
    <property type="entry name" value="Crypto/Photolyase_FAD-like_sf"/>
</dbReference>
<dbReference type="Gene3D" id="1.25.40.80">
    <property type="match status" value="1"/>
</dbReference>
<evidence type="ECO:0000259" key="4">
    <source>
        <dbReference type="Pfam" id="PF03441"/>
    </source>
</evidence>
<protein>
    <submittedName>
        <fullName evidence="5">Deoxyribodipyrimidine photolyase</fullName>
    </submittedName>
</protein>
<keyword evidence="6" id="KW-1185">Reference proteome</keyword>
<evidence type="ECO:0000313" key="6">
    <source>
        <dbReference type="Proteomes" id="UP001524642"/>
    </source>
</evidence>
<dbReference type="Pfam" id="PF03441">
    <property type="entry name" value="FAD_binding_7"/>
    <property type="match status" value="1"/>
</dbReference>
<proteinExistence type="predicted"/>
<dbReference type="RefSeq" id="WP_257718501.1">
    <property type="nucleotide sequence ID" value="NZ_JANJOU010000026.1"/>
</dbReference>
<dbReference type="InterPro" id="IPR005101">
    <property type="entry name" value="Cryptochr/Photolyase_FAD-bd"/>
</dbReference>
<reference evidence="5 6" key="1">
    <citation type="submission" date="2022-06" db="EMBL/GenBank/DDBJ databases">
        <title>Roseomonas CN29.</title>
        <authorList>
            <person name="Cheng Y."/>
            <person name="He X."/>
        </authorList>
    </citation>
    <scope>NUCLEOTIDE SEQUENCE [LARGE SCALE GENOMIC DNA]</scope>
    <source>
        <strain evidence="5 6">CN29</strain>
    </source>
</reference>
<sequence length="380" mass="42186">MPDHLHLTRAAAIKHLAQAVQGTGRAYAEGRNTDRGSGAEPSTTVLSPYLRRRLLLEEEVIDAALTVHGVQGAGKFVEEVFWRSYFKGHLETHSSVWTDYLRLVEESRIRLATQSGMRRVYEDAVAGRTGIDGFDHWGRELVENGWLHNHARMWFASIWIFTLRLPWALGAEFFMRHLLDGDPASNTLSWRWVAGLQTRGKNYVARAENIRRYTEGRFSPEALDENPVPIEEEVLHRTVPLPAPDPLPSGEVALLLHLDDLQPETLPLGDARVTKVGGLLVHAPGVVGAVRRADEAAMADALARAAAHFGCPVGKATEGWNDGLPVITAWAPVGPSAGSLPRNCARVRRQWDDLVWPHATRGYFQVRKAIPAILERRATA</sequence>
<evidence type="ECO:0000256" key="3">
    <source>
        <dbReference type="ARBA" id="ARBA00022827"/>
    </source>
</evidence>
<organism evidence="5 6">
    <name type="scientific">Roseomonas populi</name>
    <dbReference type="NCBI Taxonomy" id="3121582"/>
    <lineage>
        <taxon>Bacteria</taxon>
        <taxon>Pseudomonadati</taxon>
        <taxon>Pseudomonadota</taxon>
        <taxon>Alphaproteobacteria</taxon>
        <taxon>Acetobacterales</taxon>
        <taxon>Roseomonadaceae</taxon>
        <taxon>Roseomonas</taxon>
    </lineage>
</organism>
<dbReference type="SUPFAM" id="SSF48173">
    <property type="entry name" value="Cryptochrome/photolyase FAD-binding domain"/>
    <property type="match status" value="1"/>
</dbReference>
<dbReference type="EMBL" id="JANJOU010000026">
    <property type="protein sequence ID" value="MCR0984846.1"/>
    <property type="molecule type" value="Genomic_DNA"/>
</dbReference>
<comment type="cofactor">
    <cofactor evidence="1">
        <name>FAD</name>
        <dbReference type="ChEBI" id="CHEBI:57692"/>
    </cofactor>
</comment>
<dbReference type="Proteomes" id="UP001524642">
    <property type="component" value="Unassembled WGS sequence"/>
</dbReference>
<keyword evidence="2" id="KW-0285">Flavoprotein</keyword>
<evidence type="ECO:0000313" key="5">
    <source>
        <dbReference type="EMBL" id="MCR0984846.1"/>
    </source>
</evidence>
<dbReference type="Gene3D" id="1.10.579.10">
    <property type="entry name" value="DNA Cyclobutane Dipyrimidine Photolyase, subunit A, domain 3"/>
    <property type="match status" value="1"/>
</dbReference>